<feature type="compositionally biased region" description="Low complexity" evidence="1">
    <location>
        <begin position="463"/>
        <end position="473"/>
    </location>
</feature>
<feature type="compositionally biased region" description="Pro residues" evidence="1">
    <location>
        <begin position="556"/>
        <end position="573"/>
    </location>
</feature>
<feature type="region of interest" description="Disordered" evidence="1">
    <location>
        <begin position="26"/>
        <end position="52"/>
    </location>
</feature>
<dbReference type="STRING" id="1314783.A0A165SHH6"/>
<sequence length="599" mass="65517">MPSKDRSAAQALSSFPALVLRGAGLKSRKGRSLHFEPPASLTPRGLDTPSIQRLCSPAHCPRTRRTSFMSTTMSAPEYFQVPDLNSIHGDQSWMGMDSPYPPTPYRRNTHASNPSWNSFMQPSGYIYPRSSSSRPPPQPTHSRGRSASSQWQSEHALEYTQEPVASEQDETDRDLEAQEGDEEGEEQVEQELAVTEASTDHFTVEGVPEAENGLPEQGHPRQRGKAKAFVGGFVTGLRNLPRLMVKTDHKALKKAAPELYAAHDPEALPGYEEAGQPVPGPSNVQYVEAMEMPSEHVASSQFSYANDDSRNAAVQVSPEHHGEEPPQQGSSMPTRPPLAFPPPVVGSPAVGTPVLVEPRPTRDYAKMESPVRTAPPDDSFSAHITRIHNFLVELKNLPWVSSRVTADYYPEKSNRARDPKIKPGSWYSTRQHHEIDLLATPAALKAEVPRSDDSRSLVRPVRTPTMTSCSTSSPIHPAIRHYAASVASQGLASPVASLRSHARRRSYRSYHGLPPGFQLPHMSQLGNIQLPNGTGLTVDSEGRPVYVIPAMSIPSMPSPPPTSHSPSRPPTNVPYPTSMSLMSSPSNVGEQNKRLSTQV</sequence>
<feature type="compositionally biased region" description="Pro residues" evidence="1">
    <location>
        <begin position="334"/>
        <end position="345"/>
    </location>
</feature>
<dbReference type="EMBL" id="KV429043">
    <property type="protein sequence ID" value="KZT71999.1"/>
    <property type="molecule type" value="Genomic_DNA"/>
</dbReference>
<feature type="region of interest" description="Disordered" evidence="1">
    <location>
        <begin position="308"/>
        <end position="376"/>
    </location>
</feature>
<dbReference type="Proteomes" id="UP000076727">
    <property type="component" value="Unassembled WGS sequence"/>
</dbReference>
<dbReference type="AlphaFoldDB" id="A0A165SHH6"/>
<feature type="compositionally biased region" description="Acidic residues" evidence="1">
    <location>
        <begin position="167"/>
        <end position="189"/>
    </location>
</feature>
<proteinExistence type="predicted"/>
<accession>A0A165SHH6</accession>
<evidence type="ECO:0000313" key="2">
    <source>
        <dbReference type="EMBL" id="KZT71999.1"/>
    </source>
</evidence>
<evidence type="ECO:0000256" key="1">
    <source>
        <dbReference type="SAM" id="MobiDB-lite"/>
    </source>
</evidence>
<feature type="region of interest" description="Disordered" evidence="1">
    <location>
        <begin position="92"/>
        <end position="199"/>
    </location>
</feature>
<dbReference type="OrthoDB" id="3244156at2759"/>
<feature type="compositionally biased region" description="Polar residues" evidence="1">
    <location>
        <begin position="110"/>
        <end position="121"/>
    </location>
</feature>
<protein>
    <submittedName>
        <fullName evidence="2">Uncharacterized protein</fullName>
    </submittedName>
</protein>
<feature type="region of interest" description="Disordered" evidence="1">
    <location>
        <begin position="448"/>
        <end position="473"/>
    </location>
</feature>
<organism evidence="2 3">
    <name type="scientific">Daedalea quercina L-15889</name>
    <dbReference type="NCBI Taxonomy" id="1314783"/>
    <lineage>
        <taxon>Eukaryota</taxon>
        <taxon>Fungi</taxon>
        <taxon>Dikarya</taxon>
        <taxon>Basidiomycota</taxon>
        <taxon>Agaricomycotina</taxon>
        <taxon>Agaricomycetes</taxon>
        <taxon>Polyporales</taxon>
        <taxon>Fomitopsis</taxon>
    </lineage>
</organism>
<feature type="compositionally biased region" description="Polar residues" evidence="1">
    <location>
        <begin position="574"/>
        <end position="599"/>
    </location>
</feature>
<reference evidence="2 3" key="1">
    <citation type="journal article" date="2016" name="Mol. Biol. Evol.">
        <title>Comparative Genomics of Early-Diverging Mushroom-Forming Fungi Provides Insights into the Origins of Lignocellulose Decay Capabilities.</title>
        <authorList>
            <person name="Nagy L.G."/>
            <person name="Riley R."/>
            <person name="Tritt A."/>
            <person name="Adam C."/>
            <person name="Daum C."/>
            <person name="Floudas D."/>
            <person name="Sun H."/>
            <person name="Yadav J.S."/>
            <person name="Pangilinan J."/>
            <person name="Larsson K.H."/>
            <person name="Matsuura K."/>
            <person name="Barry K."/>
            <person name="Labutti K."/>
            <person name="Kuo R."/>
            <person name="Ohm R.A."/>
            <person name="Bhattacharya S.S."/>
            <person name="Shirouzu T."/>
            <person name="Yoshinaga Y."/>
            <person name="Martin F.M."/>
            <person name="Grigoriev I.V."/>
            <person name="Hibbett D.S."/>
        </authorList>
    </citation>
    <scope>NUCLEOTIDE SEQUENCE [LARGE SCALE GENOMIC DNA]</scope>
    <source>
        <strain evidence="2 3">L-15889</strain>
    </source>
</reference>
<name>A0A165SHH6_9APHY</name>
<evidence type="ECO:0000313" key="3">
    <source>
        <dbReference type="Proteomes" id="UP000076727"/>
    </source>
</evidence>
<keyword evidence="3" id="KW-1185">Reference proteome</keyword>
<feature type="region of interest" description="Disordered" evidence="1">
    <location>
        <begin position="556"/>
        <end position="599"/>
    </location>
</feature>
<gene>
    <name evidence="2" type="ORF">DAEQUDRAFT_82038</name>
</gene>